<dbReference type="Proteomes" id="UP000799750">
    <property type="component" value="Unassembled WGS sequence"/>
</dbReference>
<dbReference type="AlphaFoldDB" id="A0A6A6QT30"/>
<sequence length="174" mass="18917">MPIIRLSSCSHPILLSTTSDSPSSISPLLPSTTSAASPRRLLRALATGLFTGSAFQTHTAHVTHAFTPATGSTQHSPAHLRKPTLPLPPSPTRQQPAPRAAIRVEWSPDTPCCSSLVDWRRVSRCAVDTTFHAFLRQAARCPLAVSLSIDSAPQCDPHLHRLLLDPQVRDRDIR</sequence>
<evidence type="ECO:0000256" key="1">
    <source>
        <dbReference type="SAM" id="MobiDB-lite"/>
    </source>
</evidence>
<keyword evidence="3" id="KW-1185">Reference proteome</keyword>
<proteinExistence type="predicted"/>
<dbReference type="EMBL" id="MU004189">
    <property type="protein sequence ID" value="KAF2495326.1"/>
    <property type="molecule type" value="Genomic_DNA"/>
</dbReference>
<gene>
    <name evidence="2" type="ORF">BU16DRAFT_561612</name>
</gene>
<protein>
    <submittedName>
        <fullName evidence="2">Uncharacterized protein</fullName>
    </submittedName>
</protein>
<accession>A0A6A6QT30</accession>
<evidence type="ECO:0000313" key="2">
    <source>
        <dbReference type="EMBL" id="KAF2495326.1"/>
    </source>
</evidence>
<feature type="region of interest" description="Disordered" evidence="1">
    <location>
        <begin position="68"/>
        <end position="95"/>
    </location>
</feature>
<evidence type="ECO:0000313" key="3">
    <source>
        <dbReference type="Proteomes" id="UP000799750"/>
    </source>
</evidence>
<organism evidence="2 3">
    <name type="scientific">Lophium mytilinum</name>
    <dbReference type="NCBI Taxonomy" id="390894"/>
    <lineage>
        <taxon>Eukaryota</taxon>
        <taxon>Fungi</taxon>
        <taxon>Dikarya</taxon>
        <taxon>Ascomycota</taxon>
        <taxon>Pezizomycotina</taxon>
        <taxon>Dothideomycetes</taxon>
        <taxon>Pleosporomycetidae</taxon>
        <taxon>Mytilinidiales</taxon>
        <taxon>Mytilinidiaceae</taxon>
        <taxon>Lophium</taxon>
    </lineage>
</organism>
<reference evidence="2" key="1">
    <citation type="journal article" date="2020" name="Stud. Mycol.">
        <title>101 Dothideomycetes genomes: a test case for predicting lifestyles and emergence of pathogens.</title>
        <authorList>
            <person name="Haridas S."/>
            <person name="Albert R."/>
            <person name="Binder M."/>
            <person name="Bloem J."/>
            <person name="Labutti K."/>
            <person name="Salamov A."/>
            <person name="Andreopoulos B."/>
            <person name="Baker S."/>
            <person name="Barry K."/>
            <person name="Bills G."/>
            <person name="Bluhm B."/>
            <person name="Cannon C."/>
            <person name="Castanera R."/>
            <person name="Culley D."/>
            <person name="Daum C."/>
            <person name="Ezra D."/>
            <person name="Gonzalez J."/>
            <person name="Henrissat B."/>
            <person name="Kuo A."/>
            <person name="Liang C."/>
            <person name="Lipzen A."/>
            <person name="Lutzoni F."/>
            <person name="Magnuson J."/>
            <person name="Mondo S."/>
            <person name="Nolan M."/>
            <person name="Ohm R."/>
            <person name="Pangilinan J."/>
            <person name="Park H.-J."/>
            <person name="Ramirez L."/>
            <person name="Alfaro M."/>
            <person name="Sun H."/>
            <person name="Tritt A."/>
            <person name="Yoshinaga Y."/>
            <person name="Zwiers L.-H."/>
            <person name="Turgeon B."/>
            <person name="Goodwin S."/>
            <person name="Spatafora J."/>
            <person name="Crous P."/>
            <person name="Grigoriev I."/>
        </authorList>
    </citation>
    <scope>NUCLEOTIDE SEQUENCE</scope>
    <source>
        <strain evidence="2">CBS 269.34</strain>
    </source>
</reference>
<name>A0A6A6QT30_9PEZI</name>